<dbReference type="EMBL" id="AP004759">
    <property type="protein sequence ID" value="BAD03456.1"/>
    <property type="molecule type" value="Genomic_DNA"/>
</dbReference>
<reference evidence="2" key="1">
    <citation type="submission" date="2002-02" db="EMBL/GenBank/DDBJ databases">
        <title>Oryza sativa nipponbare(GA3) genomic DNA, chromosome 8, PAC clone:P0670E08.</title>
        <authorList>
            <person name="Sasaki T."/>
            <person name="Matsumoto T."/>
            <person name="Yamamoto K."/>
        </authorList>
    </citation>
    <scope>NUCLEOTIDE SEQUENCE</scope>
</reference>
<evidence type="ECO:0000313" key="3">
    <source>
        <dbReference type="EMBL" id="BAD03629.1"/>
    </source>
</evidence>
<sequence>MGTRQRVAGMRMGKWRGKEGMGTLGREATLWMMGARRWHRGYGRAGAADGGDAERRGLGGGGGVGGAQEWVDAGGGVGGKGGCGLDGGRGCGGRKSG</sequence>
<reference evidence="4" key="3">
    <citation type="journal article" date="2005" name="Nature">
        <title>The map-based sequence of the rice genome.</title>
        <authorList>
            <consortium name="International rice genome sequencing project (IRGSP)"/>
            <person name="Matsumoto T."/>
            <person name="Wu J."/>
            <person name="Kanamori H."/>
            <person name="Katayose Y."/>
            <person name="Fujisawa M."/>
            <person name="Namiki N."/>
            <person name="Mizuno H."/>
            <person name="Yamamoto K."/>
            <person name="Antonio B.A."/>
            <person name="Baba T."/>
            <person name="Sakata K."/>
            <person name="Nagamura Y."/>
            <person name="Aoki H."/>
            <person name="Arikawa K."/>
            <person name="Arita K."/>
            <person name="Bito T."/>
            <person name="Chiden Y."/>
            <person name="Fujitsuka N."/>
            <person name="Fukunaka R."/>
            <person name="Hamada M."/>
            <person name="Harada C."/>
            <person name="Hayashi A."/>
            <person name="Hijishita S."/>
            <person name="Honda M."/>
            <person name="Hosokawa S."/>
            <person name="Ichikawa Y."/>
            <person name="Idonuma A."/>
            <person name="Iijima M."/>
            <person name="Ikeda M."/>
            <person name="Ikeno M."/>
            <person name="Ito K."/>
            <person name="Ito S."/>
            <person name="Ito T."/>
            <person name="Ito Y."/>
            <person name="Ito Y."/>
            <person name="Iwabuchi A."/>
            <person name="Kamiya K."/>
            <person name="Karasawa W."/>
            <person name="Kurita K."/>
            <person name="Katagiri S."/>
            <person name="Kikuta A."/>
            <person name="Kobayashi H."/>
            <person name="Kobayashi N."/>
            <person name="Machita K."/>
            <person name="Maehara T."/>
            <person name="Masukawa M."/>
            <person name="Mizubayashi T."/>
            <person name="Mukai Y."/>
            <person name="Nagasaki H."/>
            <person name="Nagata Y."/>
            <person name="Naito S."/>
            <person name="Nakashima M."/>
            <person name="Nakama Y."/>
            <person name="Nakamichi Y."/>
            <person name="Nakamura M."/>
            <person name="Meguro A."/>
            <person name="Negishi M."/>
            <person name="Ohta I."/>
            <person name="Ohta T."/>
            <person name="Okamoto M."/>
            <person name="Ono N."/>
            <person name="Saji S."/>
            <person name="Sakaguchi M."/>
            <person name="Sakai K."/>
            <person name="Shibata M."/>
            <person name="Shimokawa T."/>
            <person name="Song J."/>
            <person name="Takazaki Y."/>
            <person name="Terasawa K."/>
            <person name="Tsugane M."/>
            <person name="Tsuji K."/>
            <person name="Ueda S."/>
            <person name="Waki K."/>
            <person name="Yamagata H."/>
            <person name="Yamamoto M."/>
            <person name="Yamamoto S."/>
            <person name="Yamane H."/>
            <person name="Yoshiki S."/>
            <person name="Yoshihara R."/>
            <person name="Yukawa K."/>
            <person name="Zhong H."/>
            <person name="Yano M."/>
            <person name="Yuan Q."/>
            <person name="Ouyang S."/>
            <person name="Liu J."/>
            <person name="Jones K.M."/>
            <person name="Gansberger K."/>
            <person name="Moffat K."/>
            <person name="Hill J."/>
            <person name="Bera J."/>
            <person name="Fadrosh D."/>
            <person name="Jin S."/>
            <person name="Johri S."/>
            <person name="Kim M."/>
            <person name="Overton L."/>
            <person name="Reardon M."/>
            <person name="Tsitrin T."/>
            <person name="Vuong H."/>
            <person name="Weaver B."/>
            <person name="Ciecko A."/>
            <person name="Tallon L."/>
            <person name="Jackson J."/>
            <person name="Pai G."/>
            <person name="Aken S.V."/>
            <person name="Utterback T."/>
            <person name="Reidmuller S."/>
            <person name="Feldblyum T."/>
            <person name="Hsiao J."/>
            <person name="Zismann V."/>
            <person name="Iobst S."/>
            <person name="de Vazeille A.R."/>
            <person name="Buell C.R."/>
            <person name="Ying K."/>
            <person name="Li Y."/>
            <person name="Lu T."/>
            <person name="Huang Y."/>
            <person name="Zhao Q."/>
            <person name="Feng Q."/>
            <person name="Zhang L."/>
            <person name="Zhu J."/>
            <person name="Weng Q."/>
            <person name="Mu J."/>
            <person name="Lu Y."/>
            <person name="Fan D."/>
            <person name="Liu Y."/>
            <person name="Guan J."/>
            <person name="Zhang Y."/>
            <person name="Yu S."/>
            <person name="Liu X."/>
            <person name="Zhang Y."/>
            <person name="Hong G."/>
            <person name="Han B."/>
            <person name="Choisne N."/>
            <person name="Demange N."/>
            <person name="Orjeda G."/>
            <person name="Samain S."/>
            <person name="Cattolico L."/>
            <person name="Pelletier E."/>
            <person name="Couloux A."/>
            <person name="Segurens B."/>
            <person name="Wincker P."/>
            <person name="D'Hont A."/>
            <person name="Scarpelli C."/>
            <person name="Weissenbach J."/>
            <person name="Salanoubat M."/>
            <person name="Quetier F."/>
            <person name="Yu Y."/>
            <person name="Kim H.R."/>
            <person name="Rambo T."/>
            <person name="Currie J."/>
            <person name="Collura K."/>
            <person name="Luo M."/>
            <person name="Yang T."/>
            <person name="Ammiraju J.S.S."/>
            <person name="Engler F."/>
            <person name="Soderlund C."/>
            <person name="Wing R.A."/>
            <person name="Palmer L.E."/>
            <person name="de la Bastide M."/>
            <person name="Spiegel L."/>
            <person name="Nascimento L."/>
            <person name="Zutavern T."/>
            <person name="O'Shaughnessy A."/>
            <person name="Dike S."/>
            <person name="Dedhia N."/>
            <person name="Preston R."/>
            <person name="Balija V."/>
            <person name="McCombie W.R."/>
            <person name="Chow T."/>
            <person name="Chen H."/>
            <person name="Chung M."/>
            <person name="Chen C."/>
            <person name="Shaw J."/>
            <person name="Wu H."/>
            <person name="Hsiao K."/>
            <person name="Chao Y."/>
            <person name="Chu M."/>
            <person name="Cheng C."/>
            <person name="Hour A."/>
            <person name="Lee P."/>
            <person name="Lin S."/>
            <person name="Lin Y."/>
            <person name="Liou J."/>
            <person name="Liu S."/>
            <person name="Hsing Y."/>
            <person name="Raghuvanshi S."/>
            <person name="Mohanty A."/>
            <person name="Bharti A.K."/>
            <person name="Gaur A."/>
            <person name="Gupta V."/>
            <person name="Kumar D."/>
            <person name="Ravi V."/>
            <person name="Vij S."/>
            <person name="Kapur A."/>
            <person name="Khurana P."/>
            <person name="Khurana P."/>
            <person name="Khurana J.P."/>
            <person name="Tyagi A.K."/>
            <person name="Gaikwad K."/>
            <person name="Singh A."/>
            <person name="Dalal V."/>
            <person name="Srivastava S."/>
            <person name="Dixit A."/>
            <person name="Pal A.K."/>
            <person name="Ghazi I.A."/>
            <person name="Yadav M."/>
            <person name="Pandit A."/>
            <person name="Bhargava A."/>
            <person name="Sureshbabu K."/>
            <person name="Batra K."/>
            <person name="Sharma T.R."/>
            <person name="Mohapatra T."/>
            <person name="Singh N.K."/>
            <person name="Messing J."/>
            <person name="Nelson A.B."/>
            <person name="Fuks G."/>
            <person name="Kavchok S."/>
            <person name="Keizer G."/>
            <person name="Linton E."/>
            <person name="Llaca V."/>
            <person name="Song R."/>
            <person name="Tanyolac B."/>
            <person name="Young S."/>
            <person name="Ho-Il K."/>
            <person name="Hahn J.H."/>
            <person name="Sangsakoo G."/>
            <person name="Vanavichit A."/>
            <person name="de Mattos Luiz.A.T."/>
            <person name="Zimmer P.D."/>
            <person name="Malone G."/>
            <person name="Dellagostin O."/>
            <person name="de Oliveira A.C."/>
            <person name="Bevan M."/>
            <person name="Bancroft I."/>
            <person name="Minx P."/>
            <person name="Cordum H."/>
            <person name="Wilson R."/>
            <person name="Cheng Z."/>
            <person name="Jin W."/>
            <person name="Jiang J."/>
            <person name="Leong S.A."/>
            <person name="Iwama H."/>
            <person name="Gojobori T."/>
            <person name="Itoh T."/>
            <person name="Niimura Y."/>
            <person name="Fujii Y."/>
            <person name="Habara T."/>
            <person name="Sakai H."/>
            <person name="Sato Y."/>
            <person name="Wilson G."/>
            <person name="Kumar K."/>
            <person name="McCouch S."/>
            <person name="Juretic N."/>
            <person name="Hoen D."/>
            <person name="Wright S."/>
            <person name="Bruskiewich R."/>
            <person name="Bureau T."/>
            <person name="Miyao A."/>
            <person name="Hirochika H."/>
            <person name="Nishikawa T."/>
            <person name="Kadowaki K."/>
            <person name="Sugiura M."/>
            <person name="Burr B."/>
            <person name="Sasaki T."/>
        </authorList>
    </citation>
    <scope>NUCLEOTIDE SEQUENCE [LARGE SCALE GENOMIC DNA]</scope>
    <source>
        <strain evidence="4">cv. Nipponbare</strain>
    </source>
</reference>
<proteinExistence type="predicted"/>
<dbReference type="EMBL" id="AP005490">
    <property type="protein sequence ID" value="BAD03629.1"/>
    <property type="molecule type" value="Genomic_DNA"/>
</dbReference>
<evidence type="ECO:0000256" key="1">
    <source>
        <dbReference type="SAM" id="MobiDB-lite"/>
    </source>
</evidence>
<feature type="compositionally biased region" description="Gly residues" evidence="1">
    <location>
        <begin position="73"/>
        <end position="97"/>
    </location>
</feature>
<dbReference type="AlphaFoldDB" id="Q6Z0H7"/>
<feature type="region of interest" description="Disordered" evidence="1">
    <location>
        <begin position="1"/>
        <end position="20"/>
    </location>
</feature>
<evidence type="ECO:0000313" key="2">
    <source>
        <dbReference type="EMBL" id="BAD03456.1"/>
    </source>
</evidence>
<accession>Q6Z0H7</accession>
<reference evidence="3" key="2">
    <citation type="submission" date="2002-07" db="EMBL/GenBank/DDBJ databases">
        <title>Oryza sativa nipponbare(GA3) genomic DNA, chromosome 8, BAC clone:OSJNBa0049I01.</title>
        <authorList>
            <person name="Sasaki T."/>
            <person name="Matsumoto T."/>
            <person name="Katayose Y."/>
        </authorList>
    </citation>
    <scope>NUCLEOTIDE SEQUENCE</scope>
</reference>
<dbReference type="Proteomes" id="UP000000763">
    <property type="component" value="Chromosome 8"/>
</dbReference>
<feature type="region of interest" description="Disordered" evidence="1">
    <location>
        <begin position="43"/>
        <end position="97"/>
    </location>
</feature>
<protein>
    <submittedName>
        <fullName evidence="3">Uncharacterized protein</fullName>
    </submittedName>
</protein>
<reference evidence="4" key="4">
    <citation type="journal article" date="2008" name="Nucleic Acids Res.">
        <title>The rice annotation project database (RAP-DB): 2008 update.</title>
        <authorList>
            <consortium name="The rice annotation project (RAP)"/>
        </authorList>
    </citation>
    <scope>GENOME REANNOTATION</scope>
    <source>
        <strain evidence="4">cv. Nipponbare</strain>
    </source>
</reference>
<name>Q6Z0H7_ORYSJ</name>
<evidence type="ECO:0000313" key="4">
    <source>
        <dbReference type="Proteomes" id="UP000000763"/>
    </source>
</evidence>
<gene>
    <name evidence="3" type="ORF">OSJNBa0049I01.17</name>
    <name evidence="2" type="ORF">P0670E08.28</name>
</gene>
<organism evidence="3 4">
    <name type="scientific">Oryza sativa subsp. japonica</name>
    <name type="common">Rice</name>
    <dbReference type="NCBI Taxonomy" id="39947"/>
    <lineage>
        <taxon>Eukaryota</taxon>
        <taxon>Viridiplantae</taxon>
        <taxon>Streptophyta</taxon>
        <taxon>Embryophyta</taxon>
        <taxon>Tracheophyta</taxon>
        <taxon>Spermatophyta</taxon>
        <taxon>Magnoliopsida</taxon>
        <taxon>Liliopsida</taxon>
        <taxon>Poales</taxon>
        <taxon>Poaceae</taxon>
        <taxon>BOP clade</taxon>
        <taxon>Oryzoideae</taxon>
        <taxon>Oryzeae</taxon>
        <taxon>Oryzinae</taxon>
        <taxon>Oryza</taxon>
        <taxon>Oryza sativa</taxon>
    </lineage>
</organism>